<dbReference type="RefSeq" id="WP_055208175.1">
    <property type="nucleotide sequence ID" value="NZ_CP061202.1"/>
</dbReference>
<name>A0A0Q0QPR4_RHOCA</name>
<accession>A0A0Q0QPR4</accession>
<dbReference type="Proteomes" id="UP000183812">
    <property type="component" value="Unassembled WGS sequence"/>
</dbReference>
<evidence type="ECO:0000259" key="1">
    <source>
        <dbReference type="Pfam" id="PF06568"/>
    </source>
</evidence>
<dbReference type="EMBL" id="FNAY01000005">
    <property type="protein sequence ID" value="SDE92695.1"/>
    <property type="molecule type" value="Genomic_DNA"/>
</dbReference>
<proteinExistence type="predicted"/>
<evidence type="ECO:0000313" key="3">
    <source>
        <dbReference type="Proteomes" id="UP000183812"/>
    </source>
</evidence>
<evidence type="ECO:0000313" key="2">
    <source>
        <dbReference type="EMBL" id="SDE92695.1"/>
    </source>
</evidence>
<dbReference type="InterPro" id="IPR009506">
    <property type="entry name" value="YjiS-like"/>
</dbReference>
<organism evidence="2 3">
    <name type="scientific">Rhodobacter capsulatus</name>
    <name type="common">Rhodopseudomonas capsulata</name>
    <dbReference type="NCBI Taxonomy" id="1061"/>
    <lineage>
        <taxon>Bacteria</taxon>
        <taxon>Pseudomonadati</taxon>
        <taxon>Pseudomonadota</taxon>
        <taxon>Alphaproteobacteria</taxon>
        <taxon>Rhodobacterales</taxon>
        <taxon>Rhodobacter group</taxon>
        <taxon>Rhodobacter</taxon>
    </lineage>
</organism>
<gene>
    <name evidence="2" type="ORF">SAMN04244550_01323</name>
</gene>
<reference evidence="2 3" key="1">
    <citation type="submission" date="2016-10" db="EMBL/GenBank/DDBJ databases">
        <authorList>
            <person name="de Groot N.N."/>
        </authorList>
    </citation>
    <scope>NUCLEOTIDE SEQUENCE [LARGE SCALE GENOMIC DNA]</scope>
    <source>
        <strain evidence="3">DSM 938 / 37b4</strain>
    </source>
</reference>
<protein>
    <recommendedName>
        <fullName evidence="1">YjiS-like domain-containing protein</fullName>
    </recommendedName>
</protein>
<dbReference type="Pfam" id="PF06568">
    <property type="entry name" value="YjiS-like"/>
    <property type="match status" value="1"/>
</dbReference>
<sequence>MISLTHPVSSLSRRSAQSPLAVVLGAVARWRDDRRARLALARLDDHLLRDIGLAPSGAAKPLPSQYSAF</sequence>
<dbReference type="AlphaFoldDB" id="A0A0Q0QPR4"/>
<feature type="domain" description="YjiS-like" evidence="1">
    <location>
        <begin position="24"/>
        <end position="56"/>
    </location>
</feature>